<organism evidence="2 3">
    <name type="scientific">Tanacetum coccineum</name>
    <dbReference type="NCBI Taxonomy" id="301880"/>
    <lineage>
        <taxon>Eukaryota</taxon>
        <taxon>Viridiplantae</taxon>
        <taxon>Streptophyta</taxon>
        <taxon>Embryophyta</taxon>
        <taxon>Tracheophyta</taxon>
        <taxon>Spermatophyta</taxon>
        <taxon>Magnoliopsida</taxon>
        <taxon>eudicotyledons</taxon>
        <taxon>Gunneridae</taxon>
        <taxon>Pentapetalae</taxon>
        <taxon>asterids</taxon>
        <taxon>campanulids</taxon>
        <taxon>Asterales</taxon>
        <taxon>Asteraceae</taxon>
        <taxon>Asteroideae</taxon>
        <taxon>Anthemideae</taxon>
        <taxon>Anthemidinae</taxon>
        <taxon>Tanacetum</taxon>
    </lineage>
</organism>
<name>A0ABQ5EJJ9_9ASTR</name>
<protein>
    <submittedName>
        <fullName evidence="2">Uncharacterized protein</fullName>
    </submittedName>
</protein>
<keyword evidence="1" id="KW-0175">Coiled coil</keyword>
<sequence length="480" mass="54055">MDQDSVHMVATSKVPMLKPSGYELWRMRMERYIQMINYSLWEVIENGNAPPITKVVEGVETIITLATAEEKAQRRLELKAKSNLLMGIPNEHQLKFNSIKDAKSLLQAVEKRFRGNAATKKTQRNLLKQHQLEIHGESISQEDVNQKFLRSLSPEWNTHTIVWRNKPEIDTLSLDDLYNNLKIYEPEVKGTSSSSTNTQNIAFVSSNSTSSTNGAVNTAHGATTASTQATAAVTSNNNYNFLVMLLINGTLCKGVHGSKESRKQDREKTRRVIPVETTTSNALVSCDGSGYDWSDQVEEGLESVEARLLVYNKNESVYEEDIKVLKCEIHLREVAITELRRKLELAQRQKDEIQLTVENFKNSSTNLCKLIDCQIVDKCKTGLGYNAIPPPYTGNFMPPKPDLSFSGLEEFMNELIVSEPTIKKPVVETSEAKTSKAKPKVVRKYNGAPIIKEWVFDSEEEDVPQAKIEKKTVKPSFAKI</sequence>
<keyword evidence="3" id="KW-1185">Reference proteome</keyword>
<accession>A0ABQ5EJJ9</accession>
<dbReference type="EMBL" id="BQNB010016363">
    <property type="protein sequence ID" value="GJT50933.1"/>
    <property type="molecule type" value="Genomic_DNA"/>
</dbReference>
<reference evidence="2" key="1">
    <citation type="journal article" date="2022" name="Int. J. Mol. Sci.">
        <title>Draft Genome of Tanacetum Coccineum: Genomic Comparison of Closely Related Tanacetum-Family Plants.</title>
        <authorList>
            <person name="Yamashiro T."/>
            <person name="Shiraishi A."/>
            <person name="Nakayama K."/>
            <person name="Satake H."/>
        </authorList>
    </citation>
    <scope>NUCLEOTIDE SEQUENCE</scope>
</reference>
<comment type="caution">
    <text evidence="2">The sequence shown here is derived from an EMBL/GenBank/DDBJ whole genome shotgun (WGS) entry which is preliminary data.</text>
</comment>
<proteinExistence type="predicted"/>
<feature type="coiled-coil region" evidence="1">
    <location>
        <begin position="336"/>
        <end position="363"/>
    </location>
</feature>
<dbReference type="Proteomes" id="UP001151760">
    <property type="component" value="Unassembled WGS sequence"/>
</dbReference>
<reference evidence="2" key="2">
    <citation type="submission" date="2022-01" db="EMBL/GenBank/DDBJ databases">
        <authorList>
            <person name="Yamashiro T."/>
            <person name="Shiraishi A."/>
            <person name="Satake H."/>
            <person name="Nakayama K."/>
        </authorList>
    </citation>
    <scope>NUCLEOTIDE SEQUENCE</scope>
</reference>
<gene>
    <name evidence="2" type="ORF">Tco_0977090</name>
</gene>
<evidence type="ECO:0000256" key="1">
    <source>
        <dbReference type="SAM" id="Coils"/>
    </source>
</evidence>
<evidence type="ECO:0000313" key="2">
    <source>
        <dbReference type="EMBL" id="GJT50933.1"/>
    </source>
</evidence>
<evidence type="ECO:0000313" key="3">
    <source>
        <dbReference type="Proteomes" id="UP001151760"/>
    </source>
</evidence>